<dbReference type="AlphaFoldDB" id="A0A9P4NXQ4"/>
<organism evidence="1 2">
    <name type="scientific">Tothia fuscella</name>
    <dbReference type="NCBI Taxonomy" id="1048955"/>
    <lineage>
        <taxon>Eukaryota</taxon>
        <taxon>Fungi</taxon>
        <taxon>Dikarya</taxon>
        <taxon>Ascomycota</taxon>
        <taxon>Pezizomycotina</taxon>
        <taxon>Dothideomycetes</taxon>
        <taxon>Pleosporomycetidae</taxon>
        <taxon>Venturiales</taxon>
        <taxon>Cylindrosympodiaceae</taxon>
        <taxon>Tothia</taxon>
    </lineage>
</organism>
<dbReference type="InterPro" id="IPR008914">
    <property type="entry name" value="PEBP"/>
</dbReference>
<dbReference type="PANTHER" id="PTHR11362">
    <property type="entry name" value="PHOSPHATIDYLETHANOLAMINE-BINDING PROTEIN"/>
    <property type="match status" value="1"/>
</dbReference>
<dbReference type="OrthoDB" id="2506647at2759"/>
<gene>
    <name evidence="1" type="ORF">EJ08DRAFT_583903</name>
</gene>
<dbReference type="Proteomes" id="UP000800235">
    <property type="component" value="Unassembled WGS sequence"/>
</dbReference>
<proteinExistence type="predicted"/>
<dbReference type="EMBL" id="MU007021">
    <property type="protein sequence ID" value="KAF2433273.1"/>
    <property type="molecule type" value="Genomic_DNA"/>
</dbReference>
<comment type="caution">
    <text evidence="1">The sequence shown here is derived from an EMBL/GenBank/DDBJ whole genome shotgun (WGS) entry which is preliminary data.</text>
</comment>
<evidence type="ECO:0000313" key="2">
    <source>
        <dbReference type="Proteomes" id="UP000800235"/>
    </source>
</evidence>
<reference evidence="1" key="1">
    <citation type="journal article" date="2020" name="Stud. Mycol.">
        <title>101 Dothideomycetes genomes: a test case for predicting lifestyles and emergence of pathogens.</title>
        <authorList>
            <person name="Haridas S."/>
            <person name="Albert R."/>
            <person name="Binder M."/>
            <person name="Bloem J."/>
            <person name="Labutti K."/>
            <person name="Salamov A."/>
            <person name="Andreopoulos B."/>
            <person name="Baker S."/>
            <person name="Barry K."/>
            <person name="Bills G."/>
            <person name="Bluhm B."/>
            <person name="Cannon C."/>
            <person name="Castanera R."/>
            <person name="Culley D."/>
            <person name="Daum C."/>
            <person name="Ezra D."/>
            <person name="Gonzalez J."/>
            <person name="Henrissat B."/>
            <person name="Kuo A."/>
            <person name="Liang C."/>
            <person name="Lipzen A."/>
            <person name="Lutzoni F."/>
            <person name="Magnuson J."/>
            <person name="Mondo S."/>
            <person name="Nolan M."/>
            <person name="Ohm R."/>
            <person name="Pangilinan J."/>
            <person name="Park H.-J."/>
            <person name="Ramirez L."/>
            <person name="Alfaro M."/>
            <person name="Sun H."/>
            <person name="Tritt A."/>
            <person name="Yoshinaga Y."/>
            <person name="Zwiers L.-H."/>
            <person name="Turgeon B."/>
            <person name="Goodwin S."/>
            <person name="Spatafora J."/>
            <person name="Crous P."/>
            <person name="Grigoriev I."/>
        </authorList>
    </citation>
    <scope>NUCLEOTIDE SEQUENCE</scope>
    <source>
        <strain evidence="1">CBS 130266</strain>
    </source>
</reference>
<dbReference type="CDD" id="cd00866">
    <property type="entry name" value="PEBP_euk"/>
    <property type="match status" value="1"/>
</dbReference>
<accession>A0A9P4NXQ4</accession>
<dbReference type="Gene3D" id="3.90.280.10">
    <property type="entry name" value="PEBP-like"/>
    <property type="match status" value="1"/>
</dbReference>
<keyword evidence="2" id="KW-1185">Reference proteome</keyword>
<sequence length="208" mass="22736">MALESPLTKSGVIPDVLKSAPSPDLNLRVSYENETLKMGANIARQETTMETPTLTINAAGGNDRFNHFTIIMTDPDLFVKNDPTGQVRHWLQTGLTRQSDGSLAATTPAVTPYLPCAPGPGPAHRYVFILCDEGTRQDVAKKAREEFPSKSDTHDLKDRMGFNAQEFIDKYGLTIVGVTFMEVSPTARSLVDNLQLGAQSLYHKVVGT</sequence>
<dbReference type="SUPFAM" id="SSF49777">
    <property type="entry name" value="PEBP-like"/>
    <property type="match status" value="1"/>
</dbReference>
<protein>
    <submittedName>
        <fullName evidence="1">PEBP-like protein</fullName>
    </submittedName>
</protein>
<dbReference type="Pfam" id="PF01161">
    <property type="entry name" value="PBP"/>
    <property type="match status" value="1"/>
</dbReference>
<evidence type="ECO:0000313" key="1">
    <source>
        <dbReference type="EMBL" id="KAF2433273.1"/>
    </source>
</evidence>
<dbReference type="PANTHER" id="PTHR11362:SF82">
    <property type="entry name" value="PHOSPHATIDYLETHANOLAMINE-BINDING PROTEIN 4"/>
    <property type="match status" value="1"/>
</dbReference>
<dbReference type="InterPro" id="IPR035810">
    <property type="entry name" value="PEBP_euk"/>
</dbReference>
<dbReference type="InterPro" id="IPR036610">
    <property type="entry name" value="PEBP-like_sf"/>
</dbReference>
<name>A0A9P4NXQ4_9PEZI</name>